<protein>
    <recommendedName>
        <fullName evidence="4">Yip1 domain protein</fullName>
    </recommendedName>
</protein>
<accession>A0A3P5X242</accession>
<reference evidence="2 3" key="1">
    <citation type="submission" date="2018-11" db="EMBL/GenBank/DDBJ databases">
        <authorList>
            <person name="Criscuolo A."/>
        </authorList>
    </citation>
    <scope>NUCLEOTIDE SEQUENCE [LARGE SCALE GENOMIC DNA]</scope>
    <source>
        <strain evidence="2">ATB-66</strain>
    </source>
</reference>
<keyword evidence="3" id="KW-1185">Reference proteome</keyword>
<sequence length="104" mass="12245">MFYFMGVIAWTYGFHWMLILWTYSVRFTAADGPPGDIGIGSKLVYSVGFPLFNFVLITVIFLLYRFILNNFDIELKKVVPIIFNVIITAYLIWRVVYVVFDYHL</sequence>
<evidence type="ECO:0000256" key="1">
    <source>
        <dbReference type="SAM" id="Phobius"/>
    </source>
</evidence>
<feature type="transmembrane region" description="Helical" evidence="1">
    <location>
        <begin position="43"/>
        <end position="66"/>
    </location>
</feature>
<name>A0A3P5X242_9BACL</name>
<gene>
    <name evidence="2" type="ORF">FILTAD_01801</name>
</gene>
<proteinExistence type="predicted"/>
<keyword evidence="1" id="KW-1133">Transmembrane helix</keyword>
<dbReference type="Proteomes" id="UP000270468">
    <property type="component" value="Unassembled WGS sequence"/>
</dbReference>
<evidence type="ECO:0008006" key="4">
    <source>
        <dbReference type="Google" id="ProtNLM"/>
    </source>
</evidence>
<keyword evidence="1" id="KW-0472">Membrane</keyword>
<feature type="transmembrane region" description="Helical" evidence="1">
    <location>
        <begin position="7"/>
        <end position="23"/>
    </location>
</feature>
<keyword evidence="1" id="KW-0812">Transmembrane</keyword>
<evidence type="ECO:0000313" key="3">
    <source>
        <dbReference type="Proteomes" id="UP000270468"/>
    </source>
</evidence>
<evidence type="ECO:0000313" key="2">
    <source>
        <dbReference type="EMBL" id="VDC28184.1"/>
    </source>
</evidence>
<organism evidence="2 3">
    <name type="scientific">Filibacter tadaridae</name>
    <dbReference type="NCBI Taxonomy" id="2483811"/>
    <lineage>
        <taxon>Bacteria</taxon>
        <taxon>Bacillati</taxon>
        <taxon>Bacillota</taxon>
        <taxon>Bacilli</taxon>
        <taxon>Bacillales</taxon>
        <taxon>Caryophanaceae</taxon>
        <taxon>Filibacter</taxon>
    </lineage>
</organism>
<feature type="transmembrane region" description="Helical" evidence="1">
    <location>
        <begin position="78"/>
        <end position="100"/>
    </location>
</feature>
<dbReference type="EMBL" id="UXAV01000041">
    <property type="protein sequence ID" value="VDC28184.1"/>
    <property type="molecule type" value="Genomic_DNA"/>
</dbReference>
<dbReference type="AlphaFoldDB" id="A0A3P5X242"/>